<dbReference type="EMBL" id="JAPFFF010000058">
    <property type="protein sequence ID" value="KAK8837854.1"/>
    <property type="molecule type" value="Genomic_DNA"/>
</dbReference>
<feature type="region of interest" description="Disordered" evidence="1">
    <location>
        <begin position="47"/>
        <end position="100"/>
    </location>
</feature>
<keyword evidence="3" id="KW-1185">Reference proteome</keyword>
<protein>
    <submittedName>
        <fullName evidence="2">Uncharacterized protein</fullName>
    </submittedName>
</protein>
<feature type="compositionally biased region" description="Polar residues" evidence="1">
    <location>
        <begin position="74"/>
        <end position="89"/>
    </location>
</feature>
<gene>
    <name evidence="2" type="ORF">M9Y10_036393</name>
</gene>
<accession>A0ABR2GV98</accession>
<reference evidence="2 3" key="1">
    <citation type="submission" date="2024-04" db="EMBL/GenBank/DDBJ databases">
        <title>Tritrichomonas musculus Genome.</title>
        <authorList>
            <person name="Alves-Ferreira E."/>
            <person name="Grigg M."/>
            <person name="Lorenzi H."/>
            <person name="Galac M."/>
        </authorList>
    </citation>
    <scope>NUCLEOTIDE SEQUENCE [LARGE SCALE GENOMIC DNA]</scope>
    <source>
        <strain evidence="2 3">EAF2021</strain>
    </source>
</reference>
<evidence type="ECO:0000313" key="2">
    <source>
        <dbReference type="EMBL" id="KAK8837854.1"/>
    </source>
</evidence>
<dbReference type="Proteomes" id="UP001470230">
    <property type="component" value="Unassembled WGS sequence"/>
</dbReference>
<proteinExistence type="predicted"/>
<name>A0ABR2GV98_9EUKA</name>
<organism evidence="2 3">
    <name type="scientific">Tritrichomonas musculus</name>
    <dbReference type="NCBI Taxonomy" id="1915356"/>
    <lineage>
        <taxon>Eukaryota</taxon>
        <taxon>Metamonada</taxon>
        <taxon>Parabasalia</taxon>
        <taxon>Tritrichomonadida</taxon>
        <taxon>Tritrichomonadidae</taxon>
        <taxon>Tritrichomonas</taxon>
    </lineage>
</organism>
<evidence type="ECO:0000256" key="1">
    <source>
        <dbReference type="SAM" id="MobiDB-lite"/>
    </source>
</evidence>
<evidence type="ECO:0000313" key="3">
    <source>
        <dbReference type="Proteomes" id="UP001470230"/>
    </source>
</evidence>
<sequence>MKRGRKGSDQSTEIIIGTASVYTVIKLDRKGRIVGSLNEELNKVRQLQPEILNQKEKSTDNASSNEADLDIFPQFQNDENNDLPDNSFGNEYWLPQGDDSNYPLFPLFY</sequence>
<comment type="caution">
    <text evidence="2">The sequence shown here is derived from an EMBL/GenBank/DDBJ whole genome shotgun (WGS) entry which is preliminary data.</text>
</comment>